<dbReference type="Proteomes" id="UP001595476">
    <property type="component" value="Unassembled WGS sequence"/>
</dbReference>
<feature type="repeat" description="WD" evidence="1">
    <location>
        <begin position="165"/>
        <end position="206"/>
    </location>
</feature>
<dbReference type="Gene3D" id="2.130.10.10">
    <property type="entry name" value="YVTN repeat-like/Quinoprotein amine dehydrogenase"/>
    <property type="match status" value="2"/>
</dbReference>
<dbReference type="RefSeq" id="WP_386722421.1">
    <property type="nucleotide sequence ID" value="NZ_JBHRSZ010000007.1"/>
</dbReference>
<dbReference type="EMBL" id="JBHRSZ010000007">
    <property type="protein sequence ID" value="MFC3152491.1"/>
    <property type="molecule type" value="Genomic_DNA"/>
</dbReference>
<name>A0ABV7HI61_9GAMM</name>
<keyword evidence="1" id="KW-0853">WD repeat</keyword>
<dbReference type="PROSITE" id="PS50294">
    <property type="entry name" value="WD_REPEATS_REGION"/>
    <property type="match status" value="1"/>
</dbReference>
<dbReference type="InterPro" id="IPR001680">
    <property type="entry name" value="WD40_rpt"/>
</dbReference>
<gene>
    <name evidence="4" type="ORF">ACFOEK_15760</name>
</gene>
<evidence type="ECO:0000259" key="3">
    <source>
        <dbReference type="Pfam" id="PF12894"/>
    </source>
</evidence>
<dbReference type="PROSITE" id="PS51257">
    <property type="entry name" value="PROKAR_LIPOPROTEIN"/>
    <property type="match status" value="1"/>
</dbReference>
<dbReference type="PANTHER" id="PTHR19879:SF9">
    <property type="entry name" value="TRANSCRIPTION INITIATION FACTOR TFIID SUBUNIT 5"/>
    <property type="match status" value="1"/>
</dbReference>
<sequence length="333" mass="36628">MPALNKTTTLVKAAHRLCSVVIAALMLSACSGEPPSNFEEYAMQGIRDGNLDQRGARVVIASINHGGSFWNTEDHERLFNWNHQSGGYSDLTLTAVNPKGSIALTADTKAFVAWNTNTGKSLGYWNTPSRLHSLALHPNGKVAALGREDNLATIFDINAGRIVRSLAHGHTIRSVYFIPQTDLLLTGSEDTTANLWNWKTGQKVQSWKHTFPVDVVISNNAKDKVFVAAYMDDGFLYDLKTGGPLTTTGTQRQRISSARFSPDDNYLALGLFDGHVQLHDATTGEMLHKWRMHIRPNVYRESSHVTDLAFTSSGNQLVALGSNGLLNHFNLPQ</sequence>
<feature type="signal peptide" evidence="2">
    <location>
        <begin position="1"/>
        <end position="23"/>
    </location>
</feature>
<protein>
    <submittedName>
        <fullName evidence="4">WD40 repeat domain-containing protein</fullName>
    </submittedName>
</protein>
<dbReference type="InterPro" id="IPR036322">
    <property type="entry name" value="WD40_repeat_dom_sf"/>
</dbReference>
<dbReference type="SUPFAM" id="SSF50978">
    <property type="entry name" value="WD40 repeat-like"/>
    <property type="match status" value="1"/>
</dbReference>
<dbReference type="InterPro" id="IPR024977">
    <property type="entry name" value="Apc4-like_WD40_dom"/>
</dbReference>
<keyword evidence="2" id="KW-0732">Signal</keyword>
<accession>A0ABV7HI61</accession>
<evidence type="ECO:0000313" key="5">
    <source>
        <dbReference type="Proteomes" id="UP001595476"/>
    </source>
</evidence>
<proteinExistence type="predicted"/>
<evidence type="ECO:0000256" key="1">
    <source>
        <dbReference type="PROSITE-ProRule" id="PRU00221"/>
    </source>
</evidence>
<dbReference type="PROSITE" id="PS50082">
    <property type="entry name" value="WD_REPEATS_2"/>
    <property type="match status" value="1"/>
</dbReference>
<dbReference type="InterPro" id="IPR015943">
    <property type="entry name" value="WD40/YVTN_repeat-like_dom_sf"/>
</dbReference>
<dbReference type="SMART" id="SM00320">
    <property type="entry name" value="WD40"/>
    <property type="match status" value="5"/>
</dbReference>
<reference evidence="5" key="1">
    <citation type="journal article" date="2019" name="Int. J. Syst. Evol. Microbiol.">
        <title>The Global Catalogue of Microorganisms (GCM) 10K type strain sequencing project: providing services to taxonomists for standard genome sequencing and annotation.</title>
        <authorList>
            <consortium name="The Broad Institute Genomics Platform"/>
            <consortium name="The Broad Institute Genome Sequencing Center for Infectious Disease"/>
            <person name="Wu L."/>
            <person name="Ma J."/>
        </authorList>
    </citation>
    <scope>NUCLEOTIDE SEQUENCE [LARGE SCALE GENOMIC DNA]</scope>
    <source>
        <strain evidence="5">KCTC 52438</strain>
    </source>
</reference>
<comment type="caution">
    <text evidence="4">The sequence shown here is derived from an EMBL/GenBank/DDBJ whole genome shotgun (WGS) entry which is preliminary data.</text>
</comment>
<feature type="domain" description="Anaphase-promoting complex subunit 4-like WD40" evidence="3">
    <location>
        <begin position="249"/>
        <end position="293"/>
    </location>
</feature>
<evidence type="ECO:0000256" key="2">
    <source>
        <dbReference type="SAM" id="SignalP"/>
    </source>
</evidence>
<dbReference type="Pfam" id="PF00400">
    <property type="entry name" value="WD40"/>
    <property type="match status" value="1"/>
</dbReference>
<organism evidence="4 5">
    <name type="scientific">Litoribrevibacter euphylliae</name>
    <dbReference type="NCBI Taxonomy" id="1834034"/>
    <lineage>
        <taxon>Bacteria</taxon>
        <taxon>Pseudomonadati</taxon>
        <taxon>Pseudomonadota</taxon>
        <taxon>Gammaproteobacteria</taxon>
        <taxon>Oceanospirillales</taxon>
        <taxon>Oceanospirillaceae</taxon>
        <taxon>Litoribrevibacter</taxon>
    </lineage>
</organism>
<keyword evidence="5" id="KW-1185">Reference proteome</keyword>
<dbReference type="Pfam" id="PF12894">
    <property type="entry name" value="ANAPC4_WD40"/>
    <property type="match status" value="1"/>
</dbReference>
<evidence type="ECO:0000313" key="4">
    <source>
        <dbReference type="EMBL" id="MFC3152491.1"/>
    </source>
</evidence>
<dbReference type="PANTHER" id="PTHR19879">
    <property type="entry name" value="TRANSCRIPTION INITIATION FACTOR TFIID"/>
    <property type="match status" value="1"/>
</dbReference>
<feature type="chain" id="PRO_5045730472" evidence="2">
    <location>
        <begin position="24"/>
        <end position="333"/>
    </location>
</feature>